<organism evidence="1 2">
    <name type="scientific">Saccharothrix mutabilis subsp. mutabilis</name>
    <dbReference type="NCBI Taxonomy" id="66855"/>
    <lineage>
        <taxon>Bacteria</taxon>
        <taxon>Bacillati</taxon>
        <taxon>Actinomycetota</taxon>
        <taxon>Actinomycetes</taxon>
        <taxon>Pseudonocardiales</taxon>
        <taxon>Pseudonocardiaceae</taxon>
        <taxon>Saccharothrix</taxon>
    </lineage>
</organism>
<sequence>MADGRRIGGAGGGSDPANKSNAGAVLLAGVVAVGALGGGAGVSTIGELTGGATGGQSVSVRKAEGRKDAKRGDADAAWRRFSMREKRRSTLQRAECVASSFGQVQEYFLRHRCTSMDSILIAVEDDSGGTALISVVWVGFATARDAGGFKRLMDKHATGDVTPLPASLLGLPATTFHGHNYGSDQDRTVVTVAEAEAATGHLPAEVLDALAETAAALPKP</sequence>
<dbReference type="Proteomes" id="UP001500416">
    <property type="component" value="Unassembled WGS sequence"/>
</dbReference>
<evidence type="ECO:0000313" key="1">
    <source>
        <dbReference type="EMBL" id="GAA0221677.1"/>
    </source>
</evidence>
<evidence type="ECO:0000313" key="2">
    <source>
        <dbReference type="Proteomes" id="UP001500416"/>
    </source>
</evidence>
<dbReference type="EMBL" id="BAAABU010000003">
    <property type="protein sequence ID" value="GAA0221677.1"/>
    <property type="molecule type" value="Genomic_DNA"/>
</dbReference>
<accession>A0ABN0THB6</accession>
<comment type="caution">
    <text evidence="1">The sequence shown here is derived from an EMBL/GenBank/DDBJ whole genome shotgun (WGS) entry which is preliminary data.</text>
</comment>
<reference evidence="1 2" key="1">
    <citation type="journal article" date="2019" name="Int. J. Syst. Evol. Microbiol.">
        <title>The Global Catalogue of Microorganisms (GCM) 10K type strain sequencing project: providing services to taxonomists for standard genome sequencing and annotation.</title>
        <authorList>
            <consortium name="The Broad Institute Genomics Platform"/>
            <consortium name="The Broad Institute Genome Sequencing Center for Infectious Disease"/>
            <person name="Wu L."/>
            <person name="Ma J."/>
        </authorList>
    </citation>
    <scope>NUCLEOTIDE SEQUENCE [LARGE SCALE GENOMIC DNA]</scope>
    <source>
        <strain evidence="1 2">JCM 3380</strain>
    </source>
</reference>
<gene>
    <name evidence="1" type="ORF">GCM10010492_19740</name>
</gene>
<protein>
    <submittedName>
        <fullName evidence="1">Uncharacterized protein</fullName>
    </submittedName>
</protein>
<proteinExistence type="predicted"/>
<keyword evidence="2" id="KW-1185">Reference proteome</keyword>
<name>A0ABN0THB6_9PSEU</name>
<dbReference type="RefSeq" id="WP_343933384.1">
    <property type="nucleotide sequence ID" value="NZ_BAAABU010000003.1"/>
</dbReference>